<evidence type="ECO:0000256" key="1">
    <source>
        <dbReference type="SAM" id="MobiDB-lite"/>
    </source>
</evidence>
<feature type="compositionally biased region" description="Low complexity" evidence="1">
    <location>
        <begin position="15"/>
        <end position="29"/>
    </location>
</feature>
<reference evidence="3" key="1">
    <citation type="submission" date="2022-11" db="UniProtKB">
        <authorList>
            <consortium name="WormBaseParasite"/>
        </authorList>
    </citation>
    <scope>IDENTIFICATION</scope>
</reference>
<accession>A0A915JVT2</accession>
<keyword evidence="2" id="KW-1185">Reference proteome</keyword>
<dbReference type="AlphaFoldDB" id="A0A915JVT2"/>
<evidence type="ECO:0000313" key="2">
    <source>
        <dbReference type="Proteomes" id="UP000887565"/>
    </source>
</evidence>
<evidence type="ECO:0000313" key="3">
    <source>
        <dbReference type="WBParaSite" id="nRc.2.0.1.t29862-RA"/>
    </source>
</evidence>
<organism evidence="2 3">
    <name type="scientific">Romanomermis culicivorax</name>
    <name type="common">Nematode worm</name>
    <dbReference type="NCBI Taxonomy" id="13658"/>
    <lineage>
        <taxon>Eukaryota</taxon>
        <taxon>Metazoa</taxon>
        <taxon>Ecdysozoa</taxon>
        <taxon>Nematoda</taxon>
        <taxon>Enoplea</taxon>
        <taxon>Dorylaimia</taxon>
        <taxon>Mermithida</taxon>
        <taxon>Mermithoidea</taxon>
        <taxon>Mermithidae</taxon>
        <taxon>Romanomermis</taxon>
    </lineage>
</organism>
<dbReference type="Proteomes" id="UP000887565">
    <property type="component" value="Unplaced"/>
</dbReference>
<feature type="region of interest" description="Disordered" evidence="1">
    <location>
        <begin position="1"/>
        <end position="29"/>
    </location>
</feature>
<protein>
    <submittedName>
        <fullName evidence="3">Uncharacterized protein</fullName>
    </submittedName>
</protein>
<sequence>MDAEPTTPSIAPMVTSQPSTAPTSAAPTT</sequence>
<dbReference type="WBParaSite" id="nRc.2.0.1.t29862-RA">
    <property type="protein sequence ID" value="nRc.2.0.1.t29862-RA"/>
    <property type="gene ID" value="nRc.2.0.1.g29862"/>
</dbReference>
<name>A0A915JVT2_ROMCU</name>
<proteinExistence type="predicted"/>